<organism evidence="2 3">
    <name type="scientific">Brevibacterium celere</name>
    <dbReference type="NCBI Taxonomy" id="225845"/>
    <lineage>
        <taxon>Bacteria</taxon>
        <taxon>Bacillati</taxon>
        <taxon>Actinomycetota</taxon>
        <taxon>Actinomycetes</taxon>
        <taxon>Micrococcales</taxon>
        <taxon>Brevibacteriaceae</taxon>
        <taxon>Brevibacterium</taxon>
    </lineage>
</organism>
<evidence type="ECO:0000313" key="3">
    <source>
        <dbReference type="Proteomes" id="UP000253509"/>
    </source>
</evidence>
<dbReference type="Pfam" id="PF12804">
    <property type="entry name" value="NTP_transf_3"/>
    <property type="match status" value="1"/>
</dbReference>
<dbReference type="EMBL" id="QNSB01000008">
    <property type="protein sequence ID" value="RBP70667.1"/>
    <property type="molecule type" value="Genomic_DNA"/>
</dbReference>
<name>A0A366IGI8_9MICO</name>
<comment type="caution">
    <text evidence="2">The sequence shown here is derived from an EMBL/GenBank/DDBJ whole genome shotgun (WGS) entry which is preliminary data.</text>
</comment>
<evidence type="ECO:0000313" key="2">
    <source>
        <dbReference type="EMBL" id="RBP70667.1"/>
    </source>
</evidence>
<reference evidence="2 3" key="1">
    <citation type="submission" date="2018-06" db="EMBL/GenBank/DDBJ databases">
        <title>Freshwater and sediment microbial communities from various areas in North America, analyzing microbe dynamics in response to fracking.</title>
        <authorList>
            <person name="Lamendella R."/>
        </authorList>
    </citation>
    <scope>NUCLEOTIDE SEQUENCE [LARGE SCALE GENOMIC DNA]</scope>
    <source>
        <strain evidence="2 3">3b_TX</strain>
    </source>
</reference>
<dbReference type="Gene3D" id="3.90.550.10">
    <property type="entry name" value="Spore Coat Polysaccharide Biosynthesis Protein SpsA, Chain A"/>
    <property type="match status" value="1"/>
</dbReference>
<evidence type="ECO:0000259" key="1">
    <source>
        <dbReference type="Pfam" id="PF12804"/>
    </source>
</evidence>
<dbReference type="InterPro" id="IPR029044">
    <property type="entry name" value="Nucleotide-diphossugar_trans"/>
</dbReference>
<accession>A0A366IGI8</accession>
<sequence>MRDPDGTPRAARVSDQLHTAGCAPIVVVVGAAAEEVAALLPASVRPVRAEDWSEGMGGSLRAGLNSLTGIEAAAESRTPGRSTVPPQPEAALVMLVDLPGVNEFAVRRVITHAREHFHEFDDALVRATWNGQPGHPVLIGRRHWRAAAECAVGDQGARELLSGPGVETVECGDLGSGADVDYPEDITSLPMVRRTDS</sequence>
<dbReference type="PANTHER" id="PTHR43777:SF1">
    <property type="entry name" value="MOLYBDENUM COFACTOR CYTIDYLYLTRANSFERASE"/>
    <property type="match status" value="1"/>
</dbReference>
<dbReference type="GO" id="GO:0016779">
    <property type="term" value="F:nucleotidyltransferase activity"/>
    <property type="evidence" value="ECO:0007669"/>
    <property type="project" value="UniProtKB-ARBA"/>
</dbReference>
<dbReference type="AlphaFoldDB" id="A0A366IGI8"/>
<keyword evidence="3" id="KW-1185">Reference proteome</keyword>
<dbReference type="InterPro" id="IPR025877">
    <property type="entry name" value="MobA-like_NTP_Trfase"/>
</dbReference>
<dbReference type="SUPFAM" id="SSF53448">
    <property type="entry name" value="Nucleotide-diphospho-sugar transferases"/>
    <property type="match status" value="1"/>
</dbReference>
<dbReference type="PANTHER" id="PTHR43777">
    <property type="entry name" value="MOLYBDENUM COFACTOR CYTIDYLYLTRANSFERASE"/>
    <property type="match status" value="1"/>
</dbReference>
<proteinExistence type="predicted"/>
<protein>
    <submittedName>
        <fullName evidence="2">Nicotine blue oxidoreductase</fullName>
    </submittedName>
</protein>
<dbReference type="Proteomes" id="UP000253509">
    <property type="component" value="Unassembled WGS sequence"/>
</dbReference>
<feature type="domain" description="MobA-like NTP transferase" evidence="1">
    <location>
        <begin position="5"/>
        <end position="162"/>
    </location>
</feature>
<gene>
    <name evidence="2" type="ORF">DFO65_108120</name>
</gene>